<dbReference type="GO" id="GO:0055085">
    <property type="term" value="P:transmembrane transport"/>
    <property type="evidence" value="ECO:0007669"/>
    <property type="project" value="InterPro"/>
</dbReference>
<evidence type="ECO:0000313" key="8">
    <source>
        <dbReference type="Proteomes" id="UP000321617"/>
    </source>
</evidence>
<dbReference type="PANTHER" id="PTHR11814">
    <property type="entry name" value="SULFATE TRANSPORTER"/>
    <property type="match status" value="1"/>
</dbReference>
<feature type="transmembrane region" description="Helical" evidence="5">
    <location>
        <begin position="101"/>
        <end position="119"/>
    </location>
</feature>
<dbReference type="CDD" id="cd07042">
    <property type="entry name" value="STAS_SulP_like_sulfate_transporter"/>
    <property type="match status" value="1"/>
</dbReference>
<feature type="transmembrane region" description="Helical" evidence="5">
    <location>
        <begin position="379"/>
        <end position="411"/>
    </location>
</feature>
<feature type="transmembrane region" description="Helical" evidence="5">
    <location>
        <begin position="55"/>
        <end position="71"/>
    </location>
</feature>
<evidence type="ECO:0000313" key="7">
    <source>
        <dbReference type="EMBL" id="TWJ08019.1"/>
    </source>
</evidence>
<dbReference type="GO" id="GO:0016020">
    <property type="term" value="C:membrane"/>
    <property type="evidence" value="ECO:0007669"/>
    <property type="project" value="UniProtKB-SubCell"/>
</dbReference>
<keyword evidence="2 5" id="KW-0812">Transmembrane</keyword>
<feature type="transmembrane region" description="Helical" evidence="5">
    <location>
        <begin position="78"/>
        <end position="95"/>
    </location>
</feature>
<dbReference type="InterPro" id="IPR011547">
    <property type="entry name" value="SLC26A/SulP_dom"/>
</dbReference>
<protein>
    <submittedName>
        <fullName evidence="7">SulP family sulfate permease</fullName>
    </submittedName>
</protein>
<dbReference type="InterPro" id="IPR001902">
    <property type="entry name" value="SLC26A/SulP_fam"/>
</dbReference>
<keyword evidence="4 5" id="KW-0472">Membrane</keyword>
<feature type="transmembrane region" description="Helical" evidence="5">
    <location>
        <begin position="29"/>
        <end position="49"/>
    </location>
</feature>
<keyword evidence="3 5" id="KW-1133">Transmembrane helix</keyword>
<comment type="subcellular location">
    <subcellularLocation>
        <location evidence="1">Membrane</location>
        <topology evidence="1">Multi-pass membrane protein</topology>
    </subcellularLocation>
</comment>
<gene>
    <name evidence="7" type="ORF">LX16_4802</name>
</gene>
<feature type="transmembrane region" description="Helical" evidence="5">
    <location>
        <begin position="325"/>
        <end position="358"/>
    </location>
</feature>
<feature type="domain" description="STAS" evidence="6">
    <location>
        <begin position="440"/>
        <end position="543"/>
    </location>
</feature>
<dbReference type="PROSITE" id="PS50801">
    <property type="entry name" value="STAS"/>
    <property type="match status" value="1"/>
</dbReference>
<feature type="transmembrane region" description="Helical" evidence="5">
    <location>
        <begin position="205"/>
        <end position="225"/>
    </location>
</feature>
<keyword evidence="8" id="KW-1185">Reference proteome</keyword>
<feature type="transmembrane region" description="Helical" evidence="5">
    <location>
        <begin position="165"/>
        <end position="193"/>
    </location>
</feature>
<dbReference type="InterPro" id="IPR002645">
    <property type="entry name" value="STAS_dom"/>
</dbReference>
<accession>A0A562UQX9</accession>
<dbReference type="InterPro" id="IPR036513">
    <property type="entry name" value="STAS_dom_sf"/>
</dbReference>
<dbReference type="RefSeq" id="WP_147143582.1">
    <property type="nucleotide sequence ID" value="NZ_BAABIJ010000005.1"/>
</dbReference>
<evidence type="ECO:0000259" key="6">
    <source>
        <dbReference type="PROSITE" id="PS50801"/>
    </source>
</evidence>
<evidence type="ECO:0000256" key="5">
    <source>
        <dbReference type="SAM" id="Phobius"/>
    </source>
</evidence>
<feature type="transmembrane region" description="Helical" evidence="5">
    <location>
        <begin position="126"/>
        <end position="145"/>
    </location>
</feature>
<feature type="transmembrane region" description="Helical" evidence="5">
    <location>
        <begin position="245"/>
        <end position="270"/>
    </location>
</feature>
<reference evidence="7 8" key="1">
    <citation type="journal article" date="2013" name="Stand. Genomic Sci.">
        <title>Genomic Encyclopedia of Type Strains, Phase I: The one thousand microbial genomes (KMG-I) project.</title>
        <authorList>
            <person name="Kyrpides N.C."/>
            <person name="Woyke T."/>
            <person name="Eisen J.A."/>
            <person name="Garrity G."/>
            <person name="Lilburn T.G."/>
            <person name="Beck B.J."/>
            <person name="Whitman W.B."/>
            <person name="Hugenholtz P."/>
            <person name="Klenk H.P."/>
        </authorList>
    </citation>
    <scope>NUCLEOTIDE SEQUENCE [LARGE SCALE GENOMIC DNA]</scope>
    <source>
        <strain evidence="7 8">DSM 45044</strain>
    </source>
</reference>
<proteinExistence type="predicted"/>
<comment type="caution">
    <text evidence="7">The sequence shown here is derived from an EMBL/GenBank/DDBJ whole genome shotgun (WGS) entry which is preliminary data.</text>
</comment>
<evidence type="ECO:0000256" key="3">
    <source>
        <dbReference type="ARBA" id="ARBA00022989"/>
    </source>
</evidence>
<dbReference type="Pfam" id="PF00916">
    <property type="entry name" value="Sulfate_transp"/>
    <property type="match status" value="1"/>
</dbReference>
<dbReference type="AlphaFoldDB" id="A0A562UQX9"/>
<evidence type="ECO:0000256" key="1">
    <source>
        <dbReference type="ARBA" id="ARBA00004141"/>
    </source>
</evidence>
<dbReference type="EMBL" id="VLLL01000009">
    <property type="protein sequence ID" value="TWJ08019.1"/>
    <property type="molecule type" value="Genomic_DNA"/>
</dbReference>
<evidence type="ECO:0000256" key="4">
    <source>
        <dbReference type="ARBA" id="ARBA00023136"/>
    </source>
</evidence>
<organism evidence="7 8">
    <name type="scientific">Stackebrandtia albiflava</name>
    <dbReference type="NCBI Taxonomy" id="406432"/>
    <lineage>
        <taxon>Bacteria</taxon>
        <taxon>Bacillati</taxon>
        <taxon>Actinomycetota</taxon>
        <taxon>Actinomycetes</taxon>
        <taxon>Glycomycetales</taxon>
        <taxon>Glycomycetaceae</taxon>
        <taxon>Stackebrandtia</taxon>
    </lineage>
</organism>
<dbReference type="Proteomes" id="UP000321617">
    <property type="component" value="Unassembled WGS sequence"/>
</dbReference>
<evidence type="ECO:0000256" key="2">
    <source>
        <dbReference type="ARBA" id="ARBA00022692"/>
    </source>
</evidence>
<dbReference type="SUPFAM" id="SSF52091">
    <property type="entry name" value="SpoIIaa-like"/>
    <property type="match status" value="1"/>
</dbReference>
<dbReference type="OrthoDB" id="9771198at2"/>
<name>A0A562UQX9_9ACTN</name>
<feature type="transmembrane region" description="Helical" evidence="5">
    <location>
        <begin position="291"/>
        <end position="313"/>
    </location>
</feature>
<sequence>MHTTLSRLRALLPHHSDLMDVREAPRQDLLAGLTVAIVALPLALGFGAAAGLNPAAGLVTAIVAGVLGAVFGGSRLSVSGPTGAVTVVLIPVVAAHGPPGVFMLALLTGGVLLAMALLRAGRFVRFVPVPVIEGFTVGIAVVIFLQQVPAALGIDGEGSHVVPAAWSAVVGFASNPGWIDPAMAVGVAGVMLLGARWRPAVPFSLLAVAAATVAEFAGGFDVALIGELPKTLPAPSTDFFDASLVPALLAPAAAVAALVTLESLLGATVADRMSGTSRRHSPDRELFGQGIANLSCSLFGGMPASAAITRTVVNVRSGARSRMAAAWHAVMLAAFMLAAAPLVGHVPLSALAGVLLATTVKMVDSRSLAAVARATRADGAVLIVTIVATVALDLVWGVVIGLAVAGAIALVKLAASLRLHVEAPDAHHDHHDERAGRMAEHIAVFHLHGPLFFAARKDALLESCEGRTLSVVVLHLQNVTTMDASGALALCDFVDDLARRGVSVYMSGVRTDQHDTLTVLGVLEKVCTGDHLHGDVDQAVAAARRRLRQTGVL</sequence>
<dbReference type="Pfam" id="PF01740">
    <property type="entry name" value="STAS"/>
    <property type="match status" value="1"/>
</dbReference>
<dbReference type="Gene3D" id="3.30.750.24">
    <property type="entry name" value="STAS domain"/>
    <property type="match status" value="1"/>
</dbReference>